<dbReference type="AlphaFoldDB" id="A0A840D5J6"/>
<dbReference type="InterPro" id="IPR033985">
    <property type="entry name" value="SusD-like_N"/>
</dbReference>
<evidence type="ECO:0000313" key="9">
    <source>
        <dbReference type="Proteomes" id="UP000560658"/>
    </source>
</evidence>
<dbReference type="GO" id="GO:0009279">
    <property type="term" value="C:cell outer membrane"/>
    <property type="evidence" value="ECO:0007669"/>
    <property type="project" value="UniProtKB-SubCell"/>
</dbReference>
<dbReference type="InterPro" id="IPR011990">
    <property type="entry name" value="TPR-like_helical_dom_sf"/>
</dbReference>
<dbReference type="SUPFAM" id="SSF48452">
    <property type="entry name" value="TPR-like"/>
    <property type="match status" value="1"/>
</dbReference>
<comment type="subcellular location">
    <subcellularLocation>
        <location evidence="1">Cell outer membrane</location>
    </subcellularLocation>
</comment>
<evidence type="ECO:0000256" key="2">
    <source>
        <dbReference type="ARBA" id="ARBA00006275"/>
    </source>
</evidence>
<dbReference type="RefSeq" id="WP_183208155.1">
    <property type="nucleotide sequence ID" value="NZ_JACIER010000004.1"/>
</dbReference>
<reference evidence="8" key="1">
    <citation type="submission" date="2020-08" db="EMBL/GenBank/DDBJ databases">
        <title>Genomic Encyclopedia of Type Strains, Phase IV (KMG-IV): sequencing the most valuable type-strain genomes for metagenomic binning, comparative biology and taxonomic classification.</title>
        <authorList>
            <person name="Goeker M."/>
        </authorList>
    </citation>
    <scope>NUCLEOTIDE SEQUENCE [LARGE SCALE GENOMIC DNA]</scope>
    <source>
        <strain evidence="8">DSM 105720</strain>
    </source>
</reference>
<feature type="domain" description="RagB/SusD" evidence="6">
    <location>
        <begin position="337"/>
        <end position="605"/>
    </location>
</feature>
<evidence type="ECO:0008006" key="10">
    <source>
        <dbReference type="Google" id="ProtNLM"/>
    </source>
</evidence>
<gene>
    <name evidence="8" type="ORF">GGR06_001435</name>
</gene>
<name>A0A840D5J6_9BACE</name>
<keyword evidence="5" id="KW-0998">Cell outer membrane</keyword>
<comment type="caution">
    <text evidence="8">The sequence shown here is derived from an EMBL/GenBank/DDBJ whole genome shotgun (WGS) entry which is preliminary data.</text>
</comment>
<dbReference type="InterPro" id="IPR012944">
    <property type="entry name" value="SusD_RagB_dom"/>
</dbReference>
<evidence type="ECO:0000313" key="8">
    <source>
        <dbReference type="EMBL" id="MBB4043653.1"/>
    </source>
</evidence>
<feature type="domain" description="SusD-like N-terminal" evidence="7">
    <location>
        <begin position="116"/>
        <end position="233"/>
    </location>
</feature>
<comment type="similarity">
    <text evidence="2">Belongs to the SusD family.</text>
</comment>
<sequence length="605" mass="69864">MNKYTKTIILSSLLFIGCDDFKFGNSFLEKPLSDEMNIDSVYSKKVYAEQALAQAYHSLPDFLPHANRLSWGVIESITDLADMLKSGGSAYHKGAVSADESTTSAYSLLYNEAHGEFSATYGIRQAYIYLENVDRVPDMTAEEKKVRKGEAKMIIAYHYVQMLRNLGGMPWIDHAYKPEDDVRMSRMTIEETVEKICGLIDEAAGMLPWGVNAADDGRMTAAGALALKSRLLLFAASPLFNNDKPYRDGEAANLRFVWYGNKSDSRWQDALNAGLDFLRKNKQNGELYKLVDTGDPRKDFCSGYFDRYNHEVLIASHRWIKWDLNSKSLAQIRYLVCSPSLNYADMFPMKNGEDFDWNNAEHRKCPFFNEKGEMVRDPRLYETLIVTGDKFWGRKAEIYKGGREQPQFMGGGQNWRWGSMGYTGMGQRKHTQDHNNELNGKYYQCPLLRLSEVYLNIAEAMNETGKATTTDEFGRDAYDYVQLVRDRLDMPGLDRDKITPGVSLREAILRERALEFGYEEVRYYDIVRWMRKDFLDVPLRRLETYPLDPSDTTTPVEKRLFTYEIKEGMINKRTWVEQWDNRYYLCPLPLAEINKKYGLIQNPGW</sequence>
<keyword evidence="3" id="KW-0732">Signal</keyword>
<evidence type="ECO:0000259" key="7">
    <source>
        <dbReference type="Pfam" id="PF14322"/>
    </source>
</evidence>
<evidence type="ECO:0000256" key="4">
    <source>
        <dbReference type="ARBA" id="ARBA00023136"/>
    </source>
</evidence>
<dbReference type="Pfam" id="PF14322">
    <property type="entry name" value="SusD-like_3"/>
    <property type="match status" value="1"/>
</dbReference>
<dbReference type="Gene3D" id="1.25.40.390">
    <property type="match status" value="1"/>
</dbReference>
<dbReference type="Pfam" id="PF07980">
    <property type="entry name" value="SusD_RagB"/>
    <property type="match status" value="1"/>
</dbReference>
<evidence type="ECO:0000256" key="3">
    <source>
        <dbReference type="ARBA" id="ARBA00022729"/>
    </source>
</evidence>
<evidence type="ECO:0000256" key="5">
    <source>
        <dbReference type="ARBA" id="ARBA00023237"/>
    </source>
</evidence>
<keyword evidence="9" id="KW-1185">Reference proteome</keyword>
<organism evidence="8 9">
    <name type="scientific">Bacteroides reticulotermitis</name>
    <dbReference type="NCBI Taxonomy" id="1133319"/>
    <lineage>
        <taxon>Bacteria</taxon>
        <taxon>Pseudomonadati</taxon>
        <taxon>Bacteroidota</taxon>
        <taxon>Bacteroidia</taxon>
        <taxon>Bacteroidales</taxon>
        <taxon>Bacteroidaceae</taxon>
        <taxon>Bacteroides</taxon>
    </lineage>
</organism>
<proteinExistence type="inferred from homology"/>
<keyword evidence="4" id="KW-0472">Membrane</keyword>
<evidence type="ECO:0000256" key="1">
    <source>
        <dbReference type="ARBA" id="ARBA00004442"/>
    </source>
</evidence>
<dbReference type="Proteomes" id="UP000560658">
    <property type="component" value="Unassembled WGS sequence"/>
</dbReference>
<evidence type="ECO:0000259" key="6">
    <source>
        <dbReference type="Pfam" id="PF07980"/>
    </source>
</evidence>
<dbReference type="EMBL" id="JACIER010000004">
    <property type="protein sequence ID" value="MBB4043653.1"/>
    <property type="molecule type" value="Genomic_DNA"/>
</dbReference>
<dbReference type="PROSITE" id="PS51257">
    <property type="entry name" value="PROKAR_LIPOPROTEIN"/>
    <property type="match status" value="1"/>
</dbReference>
<protein>
    <recommendedName>
        <fullName evidence="10">RagB/SusD family nutrient uptake outer membrane protein</fullName>
    </recommendedName>
</protein>
<accession>A0A840D5J6</accession>